<dbReference type="GeneTree" id="ENSGT00950000183088"/>
<dbReference type="InParanoid" id="A0A6I8SKD2"/>
<evidence type="ECO:0000313" key="6">
    <source>
        <dbReference type="Ensembl" id="ENSXETP00000097916"/>
    </source>
</evidence>
<dbReference type="InterPro" id="IPR000219">
    <property type="entry name" value="DH_dom"/>
</dbReference>
<dbReference type="SMART" id="SM00326">
    <property type="entry name" value="SH3"/>
    <property type="match status" value="2"/>
</dbReference>
<gene>
    <name evidence="6" type="primary">arhgef37</name>
</gene>
<dbReference type="InterPro" id="IPR035823">
    <property type="entry name" value="ARHGEF37_SH3_C1"/>
</dbReference>
<feature type="domain" description="SH3" evidence="4">
    <location>
        <begin position="689"/>
        <end position="753"/>
    </location>
</feature>
<dbReference type="Gene3D" id="1.20.1270.60">
    <property type="entry name" value="Arfaptin homology (AH) domain/BAR domain"/>
    <property type="match status" value="1"/>
</dbReference>
<dbReference type="PANTHER" id="PTHR22834:SF9">
    <property type="entry name" value="RHO GUANINE NUCLEOTIDE EXCHANGE FACTOR 37"/>
    <property type="match status" value="1"/>
</dbReference>
<dbReference type="CDD" id="cd00160">
    <property type="entry name" value="RhoGEF"/>
    <property type="match status" value="1"/>
</dbReference>
<dbReference type="InterPro" id="IPR027267">
    <property type="entry name" value="AH/BAR_dom_sf"/>
</dbReference>
<accession>A0A6I8SKD2</accession>
<feature type="compositionally biased region" description="Polar residues" evidence="3">
    <location>
        <begin position="121"/>
        <end position="141"/>
    </location>
</feature>
<dbReference type="PANTHER" id="PTHR22834">
    <property type="entry name" value="NUCLEAR FUSION PROTEIN FUS2"/>
    <property type="match status" value="1"/>
</dbReference>
<dbReference type="SUPFAM" id="SSF50044">
    <property type="entry name" value="SH3-domain"/>
    <property type="match status" value="2"/>
</dbReference>
<evidence type="ECO:0000256" key="3">
    <source>
        <dbReference type="SAM" id="MobiDB-lite"/>
    </source>
</evidence>
<feature type="region of interest" description="Disordered" evidence="3">
    <location>
        <begin position="121"/>
        <end position="143"/>
    </location>
</feature>
<dbReference type="Bgee" id="ENSXETG00000012714">
    <property type="expression patterns" value="Expressed in brain and 12 other cell types or tissues"/>
</dbReference>
<dbReference type="CDD" id="cd11941">
    <property type="entry name" value="SH3_ARHGEF37_C2"/>
    <property type="match status" value="1"/>
</dbReference>
<name>A0A6I8SKD2_XENTR</name>
<dbReference type="InterPro" id="IPR035899">
    <property type="entry name" value="DBL_dom_sf"/>
</dbReference>
<dbReference type="CDD" id="cd11799">
    <property type="entry name" value="SH3_ARHGEF37_C1"/>
    <property type="match status" value="1"/>
</dbReference>
<dbReference type="Pfam" id="PF00621">
    <property type="entry name" value="RhoGEF"/>
    <property type="match status" value="1"/>
</dbReference>
<evidence type="ECO:0000256" key="1">
    <source>
        <dbReference type="ARBA" id="ARBA00022443"/>
    </source>
</evidence>
<feature type="compositionally biased region" description="Polar residues" evidence="3">
    <location>
        <begin position="183"/>
        <end position="194"/>
    </location>
</feature>
<sequence length="867" mass="98992">MAVSPGWPNWRSCLLQKAQTILFTLEYQYFRAFGKETSPTKDALPSASPASANVKPSILRLQEKLSLSNFYVDVAQNESHVGKAEECDMRMDSRRFCENSDPHNGHKYNLQPSVGNLSARTSIHTGNTTPSTSDLISTQDCSRSHVQDNPEHIYETLPFYAMADCSDGIYEDPDLLRDEETPPTGSFPRQNSAKNIPPYLSEDTNIIYDDAEGLGTTMLPELDELIQSEENYVEHLYYLTSTIRPILEKNGVDVKTLFCNMDEILQVAKLFLTELKKTECNGQYHLKQIGEMFLDFSKEMQNIYSTYCWEYERSLSLLEQYKESGTYQHIQELLHSELSGSKCREISFILVMPVQRITKYPLLLLSILKSCPPGDEAHATMQSAYSAMQEVNQNINEYKRCKEAGSKYHRLQQQSLIEKVSSLNTSTITKKYKRLSHRIMYEAGIIPKREDKAFDSLVEHFHILEAAVKLMKQNMASYMKNLEDFSTIQLDFFSLEIPDFSVFELQNFSQNLYPEYKRRLDLLVWQPLTKLSQCLKGPKNLIRKHTDKLLDYENLESKLQETGGKMTYEEEDIKNAYLGFHSRLLSELPGCIALSHQLLHQLLLTFIGLQKELAQAGWRAAESLASKTPNCKLAEVNFRRQAEDIISSSLAQLTELTKKFEQQMPSPAVQDHDPAIVLQVQKLIKRHGHQKEIYQVMSNINGSRDMDLTLHRFEIVAVLQKSDTKGNTHRWLVDTAGGTRGFVPCNKLQPYQSVNTPKPSQNFLGLSETVEKRRHSMNPLECPQPIYTESQNTTPIFQVIAGYGFTARSDYEATIIAGEHITVLEPHDKKGSPEWSLVEVRGQRGYVPSSYLVRVPVQNTYGWVVPT</sequence>
<dbReference type="FunFam" id="2.30.30.40:FF:000177">
    <property type="entry name" value="Rho guanine nucleotide exchange factor (GEF) 37"/>
    <property type="match status" value="1"/>
</dbReference>
<dbReference type="InterPro" id="IPR051492">
    <property type="entry name" value="Dynamin-Rho_GEF"/>
</dbReference>
<dbReference type="AlphaFoldDB" id="A0A6I8SKD2"/>
<feature type="domain" description="DH" evidence="5">
    <location>
        <begin position="217"/>
        <end position="398"/>
    </location>
</feature>
<reference evidence="6" key="1">
    <citation type="journal article" date="2010" name="Science">
        <title>The genome of the Western clawed frog Xenopus tropicalis.</title>
        <authorList>
            <person name="Hellsten U."/>
            <person name="Harland R.M."/>
            <person name="Gilchrist M.J."/>
            <person name="Hendrix D."/>
            <person name="Jurka J."/>
            <person name="Kapitonov V."/>
            <person name="Ovcharenko I."/>
            <person name="Putnam N.H."/>
            <person name="Shu S."/>
            <person name="Taher L."/>
            <person name="Blitz I.L."/>
            <person name="Blumberg B."/>
            <person name="Dichmann D.S."/>
            <person name="Dubchak I."/>
            <person name="Amaya E."/>
            <person name="Detter J.C."/>
            <person name="Fletcher R."/>
            <person name="Gerhard D.S."/>
            <person name="Goodstein D."/>
            <person name="Graves T."/>
            <person name="Grigoriev I.V."/>
            <person name="Grimwood J."/>
            <person name="Kawashima T."/>
            <person name="Lindquist E."/>
            <person name="Lucas S.M."/>
            <person name="Mead P.E."/>
            <person name="Mitros T."/>
            <person name="Ogino H."/>
            <person name="Ohta Y."/>
            <person name="Poliakov A.V."/>
            <person name="Pollet N."/>
            <person name="Robert J."/>
            <person name="Salamov A."/>
            <person name="Sater A.K."/>
            <person name="Schmutz J."/>
            <person name="Terry A."/>
            <person name="Vize P.D."/>
            <person name="Warren W.C."/>
            <person name="Wells D."/>
            <person name="Wills A."/>
            <person name="Wilson R.K."/>
            <person name="Zimmerman L.B."/>
            <person name="Zorn A.M."/>
            <person name="Grainger R."/>
            <person name="Grammer T."/>
            <person name="Khokha M.K."/>
            <person name="Richardson P.M."/>
            <person name="Rokhsar D.S."/>
        </authorList>
    </citation>
    <scope>NUCLEOTIDE SEQUENCE [LARGE SCALE GENOMIC DNA]</scope>
    <source>
        <strain evidence="6">Nigerian</strain>
    </source>
</reference>
<reference evidence="6" key="2">
    <citation type="submission" date="2020-05" db="UniProtKB">
        <authorList>
            <consortium name="Ensembl"/>
        </authorList>
    </citation>
    <scope>IDENTIFICATION</scope>
</reference>
<dbReference type="Gene3D" id="2.30.30.40">
    <property type="entry name" value="SH3 Domains"/>
    <property type="match status" value="2"/>
</dbReference>
<dbReference type="GO" id="GO:0005085">
    <property type="term" value="F:guanyl-nucleotide exchange factor activity"/>
    <property type="evidence" value="ECO:0007669"/>
    <property type="project" value="InterPro"/>
</dbReference>
<feature type="domain" description="SH3" evidence="4">
    <location>
        <begin position="794"/>
        <end position="857"/>
    </location>
</feature>
<dbReference type="InterPro" id="IPR035636">
    <property type="entry name" value="ARHGEF37_SH3_2"/>
</dbReference>
<dbReference type="InterPro" id="IPR001452">
    <property type="entry name" value="SH3_domain"/>
</dbReference>
<dbReference type="FunFam" id="2.30.30.40:FF:000174">
    <property type="entry name" value="rho guanine nucleotide exchange factor 37"/>
    <property type="match status" value="1"/>
</dbReference>
<dbReference type="PROSITE" id="PS50002">
    <property type="entry name" value="SH3"/>
    <property type="match status" value="2"/>
</dbReference>
<dbReference type="SMART" id="SM00325">
    <property type="entry name" value="RhoGEF"/>
    <property type="match status" value="1"/>
</dbReference>
<evidence type="ECO:0000259" key="4">
    <source>
        <dbReference type="PROSITE" id="PS50002"/>
    </source>
</evidence>
<dbReference type="SUPFAM" id="SSF103657">
    <property type="entry name" value="BAR/IMD domain-like"/>
    <property type="match status" value="1"/>
</dbReference>
<protein>
    <submittedName>
        <fullName evidence="6">Rho guanine nucleotide exchange factor 37</fullName>
    </submittedName>
</protein>
<evidence type="ECO:0000259" key="5">
    <source>
        <dbReference type="PROSITE" id="PS50010"/>
    </source>
</evidence>
<dbReference type="Xenbase" id="XB-GENE-988765">
    <property type="gene designation" value="arhgef37"/>
</dbReference>
<dbReference type="FunCoup" id="A0A6I8SKD2">
    <property type="interactions" value="554"/>
</dbReference>
<dbReference type="FunFam" id="1.20.1270.60:FF:000099">
    <property type="entry name" value="Rho guanine nucleotide exchange factor 37"/>
    <property type="match status" value="1"/>
</dbReference>
<organism evidence="6">
    <name type="scientific">Xenopus tropicalis</name>
    <name type="common">Western clawed frog</name>
    <name type="synonym">Silurana tropicalis</name>
    <dbReference type="NCBI Taxonomy" id="8364"/>
    <lineage>
        <taxon>Eukaryota</taxon>
        <taxon>Metazoa</taxon>
        <taxon>Chordata</taxon>
        <taxon>Craniata</taxon>
        <taxon>Vertebrata</taxon>
        <taxon>Euteleostomi</taxon>
        <taxon>Amphibia</taxon>
        <taxon>Batrachia</taxon>
        <taxon>Anura</taxon>
        <taxon>Pipoidea</taxon>
        <taxon>Pipidae</taxon>
        <taxon>Xenopodinae</taxon>
        <taxon>Xenopus</taxon>
        <taxon>Silurana</taxon>
    </lineage>
</organism>
<dbReference type="Ensembl" id="ENSXETT00000085207">
    <property type="protein sequence ID" value="ENSXETP00000097916"/>
    <property type="gene ID" value="ENSXETG00000012714"/>
</dbReference>
<dbReference type="PROSITE" id="PS50010">
    <property type="entry name" value="DH_2"/>
    <property type="match status" value="1"/>
</dbReference>
<proteinExistence type="predicted"/>
<dbReference type="Gene3D" id="1.20.900.10">
    <property type="entry name" value="Dbl homology (DH) domain"/>
    <property type="match status" value="1"/>
</dbReference>
<dbReference type="Pfam" id="PF07653">
    <property type="entry name" value="SH3_2"/>
    <property type="match status" value="1"/>
</dbReference>
<feature type="region of interest" description="Disordered" evidence="3">
    <location>
        <begin position="171"/>
        <end position="198"/>
    </location>
</feature>
<evidence type="ECO:0000256" key="2">
    <source>
        <dbReference type="PROSITE-ProRule" id="PRU00192"/>
    </source>
</evidence>
<dbReference type="SUPFAM" id="SSF48065">
    <property type="entry name" value="DBL homology domain (DH-domain)"/>
    <property type="match status" value="1"/>
</dbReference>
<dbReference type="InterPro" id="IPR036028">
    <property type="entry name" value="SH3-like_dom_sf"/>
</dbReference>
<keyword evidence="1 2" id="KW-0728">SH3 domain</keyword>